<evidence type="ECO:0000256" key="3">
    <source>
        <dbReference type="ARBA" id="ARBA00036807"/>
    </source>
</evidence>
<dbReference type="AlphaFoldDB" id="A0A183HWI6"/>
<organism evidence="8">
    <name type="scientific">Onchocerca flexuosa</name>
    <dbReference type="NCBI Taxonomy" id="387005"/>
    <lineage>
        <taxon>Eukaryota</taxon>
        <taxon>Metazoa</taxon>
        <taxon>Ecdysozoa</taxon>
        <taxon>Nematoda</taxon>
        <taxon>Chromadorea</taxon>
        <taxon>Rhabditida</taxon>
        <taxon>Spirurina</taxon>
        <taxon>Spiruromorpha</taxon>
        <taxon>Filarioidea</taxon>
        <taxon>Onchocercidae</taxon>
        <taxon>Onchocerca</taxon>
    </lineage>
</organism>
<dbReference type="GO" id="GO:0004438">
    <property type="term" value="F:phosphatidylinositol-3-phosphate phosphatase activity"/>
    <property type="evidence" value="ECO:0007669"/>
    <property type="project" value="UniProtKB-EC"/>
</dbReference>
<proteinExistence type="predicted"/>
<dbReference type="GO" id="GO:0043812">
    <property type="term" value="F:phosphatidylinositol-4-phosphate phosphatase activity"/>
    <property type="evidence" value="ECO:0007669"/>
    <property type="project" value="TreeGrafter"/>
</dbReference>
<feature type="domain" description="SAC" evidence="7">
    <location>
        <begin position="78"/>
        <end position="123"/>
    </location>
</feature>
<dbReference type="PANTHER" id="PTHR45662">
    <property type="entry name" value="PHOSPHATIDYLINOSITIDE PHOSPHATASE SAC1"/>
    <property type="match status" value="1"/>
</dbReference>
<evidence type="ECO:0000256" key="1">
    <source>
        <dbReference type="ARBA" id="ARBA00013038"/>
    </source>
</evidence>
<name>A0A183HWI6_9BILA</name>
<evidence type="ECO:0000313" key="8">
    <source>
        <dbReference type="WBParaSite" id="OFLC_0001184801-mRNA-1"/>
    </source>
</evidence>
<comment type="catalytic activity">
    <reaction evidence="3">
        <text>a 1,2-diacyl-sn-glycero-3-phospho-(1D-myo-inositol 4-phosphate) + H2O = a 1,2-diacyl-sn-glycero-3-phospho-(1D-myo-inositol) + phosphate</text>
        <dbReference type="Rhea" id="RHEA:55652"/>
        <dbReference type="ChEBI" id="CHEBI:15377"/>
        <dbReference type="ChEBI" id="CHEBI:43474"/>
        <dbReference type="ChEBI" id="CHEBI:57880"/>
        <dbReference type="ChEBI" id="CHEBI:58178"/>
    </reaction>
    <physiologicalReaction direction="left-to-right" evidence="3">
        <dbReference type="Rhea" id="RHEA:55653"/>
    </physiologicalReaction>
</comment>
<dbReference type="GO" id="GO:0005783">
    <property type="term" value="C:endoplasmic reticulum"/>
    <property type="evidence" value="ECO:0007669"/>
    <property type="project" value="TreeGrafter"/>
</dbReference>
<evidence type="ECO:0000256" key="6">
    <source>
        <dbReference type="ARBA" id="ARBA00041911"/>
    </source>
</evidence>
<dbReference type="WBParaSite" id="OFLC_0001184801-mRNA-1">
    <property type="protein sequence ID" value="OFLC_0001184801-mRNA-1"/>
    <property type="gene ID" value="OFLC_0001184801"/>
</dbReference>
<evidence type="ECO:0000256" key="4">
    <source>
        <dbReference type="ARBA" id="ARBA00040795"/>
    </source>
</evidence>
<dbReference type="Pfam" id="PF02383">
    <property type="entry name" value="Syja_N"/>
    <property type="match status" value="1"/>
</dbReference>
<comment type="catalytic activity">
    <reaction evidence="2">
        <text>a 1,2-diacyl-sn-glycero-3-phospho-(1D-myo-inositol-3-phosphate) + H2O = a 1,2-diacyl-sn-glycero-3-phospho-(1D-myo-inositol) + phosphate</text>
        <dbReference type="Rhea" id="RHEA:12316"/>
        <dbReference type="ChEBI" id="CHEBI:15377"/>
        <dbReference type="ChEBI" id="CHEBI:43474"/>
        <dbReference type="ChEBI" id="CHEBI:57880"/>
        <dbReference type="ChEBI" id="CHEBI:58088"/>
        <dbReference type="EC" id="3.1.3.64"/>
    </reaction>
    <physiologicalReaction direction="left-to-right" evidence="2">
        <dbReference type="Rhea" id="RHEA:12317"/>
    </physiologicalReaction>
</comment>
<evidence type="ECO:0000256" key="2">
    <source>
        <dbReference type="ARBA" id="ARBA00036631"/>
    </source>
</evidence>
<dbReference type="EC" id="3.1.3.64" evidence="1"/>
<sequence length="135" mass="15124">LKYNIQICQLFKICRISISLSSFRCIFPGKFCLEPRGRDGGLVSDTYLEIDRNSGKLSLIKSAEKPILIHDAEVKIIHGIVGIIKLVSGNALIVITKANLKGVLTGHEIWAITETEIIPYEKTTLHLTEKQVIYF</sequence>
<evidence type="ECO:0000259" key="7">
    <source>
        <dbReference type="Pfam" id="PF02383"/>
    </source>
</evidence>
<protein>
    <recommendedName>
        <fullName evidence="4">Phosphatidylinositol-3-phosphatase SAC1</fullName>
        <ecNumber evidence="1">3.1.3.64</ecNumber>
    </recommendedName>
    <alternativeName>
        <fullName evidence="6">Phosphatidylinositol-4-phosphate phosphatase</fullName>
    </alternativeName>
    <alternativeName>
        <fullName evidence="5">Suppressor of actin mutations 1-like protein</fullName>
    </alternativeName>
</protein>
<dbReference type="GO" id="GO:0046856">
    <property type="term" value="P:phosphatidylinositol dephosphorylation"/>
    <property type="evidence" value="ECO:0007669"/>
    <property type="project" value="TreeGrafter"/>
</dbReference>
<dbReference type="InterPro" id="IPR002013">
    <property type="entry name" value="SAC_dom"/>
</dbReference>
<dbReference type="PANTHER" id="PTHR45662:SF2">
    <property type="entry name" value="PHOSPHATIDYLINOSITOL-3-PHOSPHATASE SAC1"/>
    <property type="match status" value="1"/>
</dbReference>
<dbReference type="STRING" id="387005.A0A183HWI6"/>
<reference evidence="8" key="1">
    <citation type="submission" date="2016-06" db="UniProtKB">
        <authorList>
            <consortium name="WormBaseParasite"/>
        </authorList>
    </citation>
    <scope>IDENTIFICATION</scope>
</reference>
<evidence type="ECO:0000256" key="5">
    <source>
        <dbReference type="ARBA" id="ARBA00041396"/>
    </source>
</evidence>
<accession>A0A183HWI6</accession>